<sequence>MSLARTAPKLRVAIIGGGMGGLVLGLCLKKYAPGVHFDIYESAAELTEVGAGIGMSPRIWTIMRDLGLEDELLTIAGTQDREGTGIPFSIFKGDEGRLIDVIQFKQVHTFHRSILQKLLARHLDAGDRIHFSKRLASYSEVSPTEPITLSFRDGTTATCDLVVGSDGIRSAVRHTMFNDLADDAENSGQAEEAARLRTMVDPVFSGQVAYRGLAPASALSEELLLYAQMGPRILVGKNRDMVIYPVSGGKFVNVLAVKYNPGAGPVYDGPWSEPTTVEVIAKVFEGWEPRALGLIQAVQDPFCWAMHTAPELPTYVNGRAALVGDAAHAMLPHQGAGVGQAFEDGYILATILAHPSVTLPNLPTALTVYDDVRRPFSQKIQQGSDRNGMNYQLRRNGWEAVSEADSRAGWYPPKLLGMLAEELRNQMGWIYEASILDERARVEETLVGLFPRSRLAYDRTRQLWYVTY</sequence>
<dbReference type="InterPro" id="IPR002938">
    <property type="entry name" value="FAD-bd"/>
</dbReference>
<dbReference type="InterPro" id="IPR036188">
    <property type="entry name" value="FAD/NAD-bd_sf"/>
</dbReference>
<dbReference type="EMBL" id="LR725994">
    <property type="protein sequence ID" value="VWO96893.1"/>
    <property type="molecule type" value="Genomic_DNA"/>
</dbReference>
<feature type="domain" description="FAD-binding" evidence="4">
    <location>
        <begin position="314"/>
        <end position="382"/>
    </location>
</feature>
<dbReference type="SUPFAM" id="SSF51905">
    <property type="entry name" value="FAD/NAD(P)-binding domain"/>
    <property type="match status" value="1"/>
</dbReference>
<reference evidence="5" key="1">
    <citation type="submission" date="2019-10" db="EMBL/GenBank/DDBJ databases">
        <authorList>
            <person name="Nor Muhammad N."/>
        </authorList>
    </citation>
    <scope>NUCLEOTIDE SEQUENCE</scope>
</reference>
<evidence type="ECO:0000259" key="4">
    <source>
        <dbReference type="Pfam" id="PF01494"/>
    </source>
</evidence>
<accession>A0A5K1JXA4</accession>
<dbReference type="AlphaFoldDB" id="A0A5K1JXA4"/>
<dbReference type="SUPFAM" id="SSF54373">
    <property type="entry name" value="FAD-linked reductases, C-terminal domain"/>
    <property type="match status" value="1"/>
</dbReference>
<dbReference type="InterPro" id="IPR051104">
    <property type="entry name" value="FAD_monoxygenase"/>
</dbReference>
<dbReference type="PANTHER" id="PTHR46720:SF3">
    <property type="entry name" value="FAD-BINDING DOMAIN-CONTAINING PROTEIN-RELATED"/>
    <property type="match status" value="1"/>
</dbReference>
<organism evidence="5">
    <name type="scientific">Ganoderma boninense</name>
    <dbReference type="NCBI Taxonomy" id="34458"/>
    <lineage>
        <taxon>Eukaryota</taxon>
        <taxon>Fungi</taxon>
        <taxon>Dikarya</taxon>
        <taxon>Basidiomycota</taxon>
        <taxon>Agaricomycotina</taxon>
        <taxon>Agaricomycetes</taxon>
        <taxon>Polyporales</taxon>
        <taxon>Polyporaceae</taxon>
        <taxon>Ganoderma</taxon>
    </lineage>
</organism>
<dbReference type="PRINTS" id="PR00420">
    <property type="entry name" value="RNGMNOXGNASE"/>
</dbReference>
<evidence type="ECO:0000256" key="2">
    <source>
        <dbReference type="ARBA" id="ARBA00022827"/>
    </source>
</evidence>
<dbReference type="Gene3D" id="3.50.50.60">
    <property type="entry name" value="FAD/NAD(P)-binding domain"/>
    <property type="match status" value="1"/>
</dbReference>
<proteinExistence type="predicted"/>
<name>A0A5K1JXA4_9APHY</name>
<keyword evidence="1" id="KW-0285">Flavoprotein</keyword>
<keyword evidence="2" id="KW-0274">FAD</keyword>
<dbReference type="GO" id="GO:0044550">
    <property type="term" value="P:secondary metabolite biosynthetic process"/>
    <property type="evidence" value="ECO:0007669"/>
    <property type="project" value="TreeGrafter"/>
</dbReference>
<evidence type="ECO:0000313" key="5">
    <source>
        <dbReference type="EMBL" id="VWO96893.1"/>
    </source>
</evidence>
<dbReference type="Pfam" id="PF01494">
    <property type="entry name" value="FAD_binding_3"/>
    <property type="match status" value="2"/>
</dbReference>
<evidence type="ECO:0000256" key="1">
    <source>
        <dbReference type="ARBA" id="ARBA00022630"/>
    </source>
</evidence>
<keyword evidence="3" id="KW-0560">Oxidoreductase</keyword>
<gene>
    <name evidence="5" type="primary">Q5GFD3</name>
</gene>
<dbReference type="PANTHER" id="PTHR46720">
    <property type="entry name" value="HYDROXYLASE, PUTATIVE (AFU_ORTHOLOGUE AFUA_3G01460)-RELATED"/>
    <property type="match status" value="1"/>
</dbReference>
<evidence type="ECO:0000256" key="3">
    <source>
        <dbReference type="ARBA" id="ARBA00023002"/>
    </source>
</evidence>
<dbReference type="GO" id="GO:0016491">
    <property type="term" value="F:oxidoreductase activity"/>
    <property type="evidence" value="ECO:0007669"/>
    <property type="project" value="UniProtKB-KW"/>
</dbReference>
<protein>
    <submittedName>
        <fullName evidence="5">Mannitol 1-phosphate dehydrogenase</fullName>
    </submittedName>
</protein>
<dbReference type="GO" id="GO:0071949">
    <property type="term" value="F:FAD binding"/>
    <property type="evidence" value="ECO:0007669"/>
    <property type="project" value="InterPro"/>
</dbReference>
<feature type="domain" description="FAD-binding" evidence="4">
    <location>
        <begin position="10"/>
        <end position="176"/>
    </location>
</feature>